<gene>
    <name evidence="1" type="ORF">BTE48_00970</name>
</gene>
<proteinExistence type="predicted"/>
<evidence type="ECO:0000313" key="1">
    <source>
        <dbReference type="EMBL" id="OPX57034.1"/>
    </source>
</evidence>
<evidence type="ECO:0000313" key="2">
    <source>
        <dbReference type="Proteomes" id="UP000191418"/>
    </source>
</evidence>
<name>A0A1T4QZV8_9GAMM</name>
<dbReference type="Proteomes" id="UP000191418">
    <property type="component" value="Unassembled WGS sequence"/>
</dbReference>
<dbReference type="OrthoDB" id="6106530at2"/>
<keyword evidence="2" id="KW-1185">Reference proteome</keyword>
<sequence length="71" mass="7935">MLFLPVQQELNCVSDNGNIVGSIIFEGNQDRYVFYPENESVVLSNLEVACIAERLSGLHSGKYVIPMQDDD</sequence>
<protein>
    <submittedName>
        <fullName evidence="1">Uncharacterized protein</fullName>
    </submittedName>
</protein>
<comment type="caution">
    <text evidence="1">The sequence shown here is derived from an EMBL/GenBank/DDBJ whole genome shotgun (WGS) entry which is preliminary data.</text>
</comment>
<dbReference type="RefSeq" id="WP_078745689.1">
    <property type="nucleotide sequence ID" value="NZ_FUXG01000013.1"/>
</dbReference>
<accession>A0A1T4QZV8</accession>
<organism evidence="1 2">
    <name type="scientific">Oceanospirillum multiglobuliferum</name>
    <dbReference type="NCBI Taxonomy" id="64969"/>
    <lineage>
        <taxon>Bacteria</taxon>
        <taxon>Pseudomonadati</taxon>
        <taxon>Pseudomonadota</taxon>
        <taxon>Gammaproteobacteria</taxon>
        <taxon>Oceanospirillales</taxon>
        <taxon>Oceanospirillaceae</taxon>
        <taxon>Oceanospirillum</taxon>
    </lineage>
</organism>
<reference evidence="1 2" key="1">
    <citation type="submission" date="2017-01" db="EMBL/GenBank/DDBJ databases">
        <title>Genome Sequencing of a Marine Spirillum, Oceanospirillum multiglobuliferum ATCC 33336, from Japan.</title>
        <authorList>
            <person name="Carney J.G."/>
            <person name="Trachtenberg A.M."/>
            <person name="Rheaume B.A."/>
            <person name="Linnane J.D."/>
            <person name="Pitts N.L."/>
            <person name="Mykles D.L."/>
            <person name="Maclea K.S."/>
        </authorList>
    </citation>
    <scope>NUCLEOTIDE SEQUENCE [LARGE SCALE GENOMIC DNA]</scope>
    <source>
        <strain evidence="1 2">ATCC 33336</strain>
    </source>
</reference>
<dbReference type="AlphaFoldDB" id="A0A1T4QZV8"/>
<dbReference type="EMBL" id="MTSM01000001">
    <property type="protein sequence ID" value="OPX57034.1"/>
    <property type="molecule type" value="Genomic_DNA"/>
</dbReference>